<dbReference type="Proteomes" id="UP001060414">
    <property type="component" value="Chromosome"/>
</dbReference>
<proteinExistence type="predicted"/>
<dbReference type="RefSeq" id="WP_260747105.1">
    <property type="nucleotide sequence ID" value="NZ_CP092109.1"/>
</dbReference>
<keyword evidence="1" id="KW-1003">Cell membrane</keyword>
<reference evidence="6" key="1">
    <citation type="journal article" date="2022" name="Environ. Microbiol.">
        <title>Geoalkalibacter halelectricus SAP #1 sp. nov. possessing extracellular electron transfer and mineral#reducing capabilities from a haloalkaline environment.</title>
        <authorList>
            <person name="Yadav S."/>
            <person name="Singh R."/>
            <person name="Sundharam S.S."/>
            <person name="Chaudhary S."/>
            <person name="Krishnamurthi S."/>
            <person name="Patil S.A."/>
        </authorList>
    </citation>
    <scope>NUCLEOTIDE SEQUENCE</scope>
    <source>
        <strain evidence="6">SAP-1</strain>
    </source>
</reference>
<dbReference type="InterPro" id="IPR010664">
    <property type="entry name" value="LipoPS_assembly_LptC-rel"/>
</dbReference>
<keyword evidence="3" id="KW-0812">Transmembrane</keyword>
<evidence type="ECO:0000256" key="5">
    <source>
        <dbReference type="ARBA" id="ARBA00023136"/>
    </source>
</evidence>
<sequence length="195" mass="21740">MIRNLQIRHALALAIVALLLVVGGLVLKNLPRGPALEEIRAPLQDADLALQAFEYTETRAGRRQWTIEGDAAGYRQDVEEALIENLRVFFFDDAGEEIEVTLTARHGRIDLAARELRVWEDVVVRGGNDYILQTQSLEYRDANKTAATSEPVRILSPGADVRGRGMRMDVVTRQVEILSEVHALIAPQLFDEGTP</sequence>
<dbReference type="EMBL" id="CP092109">
    <property type="protein sequence ID" value="UWZ78747.1"/>
    <property type="molecule type" value="Genomic_DNA"/>
</dbReference>
<name>A0ABY5ZHY3_9BACT</name>
<evidence type="ECO:0000313" key="6">
    <source>
        <dbReference type="EMBL" id="UWZ78747.1"/>
    </source>
</evidence>
<evidence type="ECO:0000256" key="2">
    <source>
        <dbReference type="ARBA" id="ARBA00022519"/>
    </source>
</evidence>
<keyword evidence="2" id="KW-0997">Cell inner membrane</keyword>
<dbReference type="PANTHER" id="PTHR37481">
    <property type="entry name" value="LIPOPOLYSACCHARIDE EXPORT SYSTEM PROTEIN LPTC"/>
    <property type="match status" value="1"/>
</dbReference>
<organism evidence="6 7">
    <name type="scientific">Geoalkalibacter halelectricus</name>
    <dbReference type="NCBI Taxonomy" id="2847045"/>
    <lineage>
        <taxon>Bacteria</taxon>
        <taxon>Pseudomonadati</taxon>
        <taxon>Thermodesulfobacteriota</taxon>
        <taxon>Desulfuromonadia</taxon>
        <taxon>Desulfuromonadales</taxon>
        <taxon>Geoalkalibacteraceae</taxon>
        <taxon>Geoalkalibacter</taxon>
    </lineage>
</organism>
<keyword evidence="4" id="KW-1133">Transmembrane helix</keyword>
<dbReference type="Gene3D" id="2.60.450.10">
    <property type="entry name" value="Lipopolysaccharide (LPS) transport protein A like domain"/>
    <property type="match status" value="1"/>
</dbReference>
<dbReference type="Pfam" id="PF06835">
    <property type="entry name" value="LptC"/>
    <property type="match status" value="1"/>
</dbReference>
<keyword evidence="5" id="KW-0472">Membrane</keyword>
<evidence type="ECO:0000313" key="7">
    <source>
        <dbReference type="Proteomes" id="UP001060414"/>
    </source>
</evidence>
<evidence type="ECO:0000256" key="4">
    <source>
        <dbReference type="ARBA" id="ARBA00022989"/>
    </source>
</evidence>
<gene>
    <name evidence="6" type="primary">lptC</name>
    <name evidence="6" type="ORF">L9S41_13815</name>
</gene>
<dbReference type="InterPro" id="IPR052363">
    <property type="entry name" value="LPS_export_LptC"/>
</dbReference>
<dbReference type="PANTHER" id="PTHR37481:SF1">
    <property type="entry name" value="LIPOPOLYSACCHARIDE EXPORT SYSTEM PROTEIN LPTC"/>
    <property type="match status" value="1"/>
</dbReference>
<keyword evidence="7" id="KW-1185">Reference proteome</keyword>
<dbReference type="NCBIfam" id="TIGR04409">
    <property type="entry name" value="LptC_YrbK"/>
    <property type="match status" value="1"/>
</dbReference>
<accession>A0ABY5ZHY3</accession>
<protein>
    <submittedName>
        <fullName evidence="6">LPS export ABC transporter periplasmic protein LptC</fullName>
    </submittedName>
</protein>
<dbReference type="InterPro" id="IPR026265">
    <property type="entry name" value="LptC"/>
</dbReference>
<evidence type="ECO:0000256" key="3">
    <source>
        <dbReference type="ARBA" id="ARBA00022692"/>
    </source>
</evidence>
<evidence type="ECO:0000256" key="1">
    <source>
        <dbReference type="ARBA" id="ARBA00022475"/>
    </source>
</evidence>